<protein>
    <submittedName>
        <fullName evidence="2">Uncharacterized protein</fullName>
    </submittedName>
</protein>
<dbReference type="Proteomes" id="UP001153076">
    <property type="component" value="Unassembled WGS sequence"/>
</dbReference>
<keyword evidence="3" id="KW-1185">Reference proteome</keyword>
<reference evidence="2" key="1">
    <citation type="submission" date="2022-04" db="EMBL/GenBank/DDBJ databases">
        <title>Carnegiea gigantea Genome sequencing and assembly v2.</title>
        <authorList>
            <person name="Copetti D."/>
            <person name="Sanderson M.J."/>
            <person name="Burquez A."/>
            <person name="Wojciechowski M.F."/>
        </authorList>
    </citation>
    <scope>NUCLEOTIDE SEQUENCE</scope>
    <source>
        <strain evidence="2">SGP5-SGP5p</strain>
        <tissue evidence="2">Aerial part</tissue>
    </source>
</reference>
<dbReference type="EMBL" id="JAKOGI010000780">
    <property type="protein sequence ID" value="KAJ8430599.1"/>
    <property type="molecule type" value="Genomic_DNA"/>
</dbReference>
<sequence>MGSYDDDPLNEYDPVCEIINITESSGDNCDRDDVGVDLESYVKMKKQASKMATNKDKGKGKGKAKRPPPHLTNLGDLQFGKRKKSLNSWEYLKKINTFLAFLKILYDALLKLLGSWYVTDNFYAPKLHGIGWTISSFLTHEDEGIRHLAKKMKLKRNKSSYDSQNVTLLSSKIKVAFCDLVDFYGSSQPKAKKLDHDTSSSSSYSYSVGDNFVKPTELTMKKH</sequence>
<gene>
    <name evidence="2" type="ORF">Cgig2_001684</name>
</gene>
<evidence type="ECO:0000313" key="2">
    <source>
        <dbReference type="EMBL" id="KAJ8430599.1"/>
    </source>
</evidence>
<proteinExistence type="predicted"/>
<evidence type="ECO:0000313" key="3">
    <source>
        <dbReference type="Proteomes" id="UP001153076"/>
    </source>
</evidence>
<evidence type="ECO:0000256" key="1">
    <source>
        <dbReference type="SAM" id="MobiDB-lite"/>
    </source>
</evidence>
<dbReference type="OrthoDB" id="1738615at2759"/>
<organism evidence="2 3">
    <name type="scientific">Carnegiea gigantea</name>
    <dbReference type="NCBI Taxonomy" id="171969"/>
    <lineage>
        <taxon>Eukaryota</taxon>
        <taxon>Viridiplantae</taxon>
        <taxon>Streptophyta</taxon>
        <taxon>Embryophyta</taxon>
        <taxon>Tracheophyta</taxon>
        <taxon>Spermatophyta</taxon>
        <taxon>Magnoliopsida</taxon>
        <taxon>eudicotyledons</taxon>
        <taxon>Gunneridae</taxon>
        <taxon>Pentapetalae</taxon>
        <taxon>Caryophyllales</taxon>
        <taxon>Cactineae</taxon>
        <taxon>Cactaceae</taxon>
        <taxon>Cactoideae</taxon>
        <taxon>Echinocereeae</taxon>
        <taxon>Carnegiea</taxon>
    </lineage>
</organism>
<name>A0A9Q1JTA2_9CARY</name>
<comment type="caution">
    <text evidence="2">The sequence shown here is derived from an EMBL/GenBank/DDBJ whole genome shotgun (WGS) entry which is preliminary data.</text>
</comment>
<dbReference type="AlphaFoldDB" id="A0A9Q1JTA2"/>
<feature type="region of interest" description="Disordered" evidence="1">
    <location>
        <begin position="46"/>
        <end position="72"/>
    </location>
</feature>
<accession>A0A9Q1JTA2</accession>